<feature type="compositionally biased region" description="Basic and acidic residues" evidence="10">
    <location>
        <begin position="1055"/>
        <end position="1064"/>
    </location>
</feature>
<dbReference type="InterPro" id="IPR011990">
    <property type="entry name" value="TPR-like_helical_dom_sf"/>
</dbReference>
<evidence type="ECO:0000256" key="5">
    <source>
        <dbReference type="ARBA" id="ARBA00023187"/>
    </source>
</evidence>
<evidence type="ECO:0000256" key="2">
    <source>
        <dbReference type="ARBA" id="ARBA00022664"/>
    </source>
</evidence>
<dbReference type="SUPFAM" id="SSF54928">
    <property type="entry name" value="RNA-binding domain, RBD"/>
    <property type="match status" value="3"/>
</dbReference>
<dbReference type="InterPro" id="IPR012677">
    <property type="entry name" value="Nucleotide-bd_a/b_plait_sf"/>
</dbReference>
<dbReference type="Gene3D" id="1.25.40.10">
    <property type="entry name" value="Tetratricopeptide repeat domain"/>
    <property type="match status" value="1"/>
</dbReference>
<feature type="domain" description="RRM" evidence="11">
    <location>
        <begin position="884"/>
        <end position="956"/>
    </location>
</feature>
<gene>
    <name evidence="12" type="ORF">IF1G_07626</name>
</gene>
<proteinExistence type="predicted"/>
<dbReference type="InterPro" id="IPR000504">
    <property type="entry name" value="RRM_dom"/>
</dbReference>
<accession>A0A545VSN2</accession>
<dbReference type="GO" id="GO:0008380">
    <property type="term" value="P:RNA splicing"/>
    <property type="evidence" value="ECO:0007669"/>
    <property type="project" value="UniProtKB-KW"/>
</dbReference>
<evidence type="ECO:0000256" key="10">
    <source>
        <dbReference type="SAM" id="MobiDB-lite"/>
    </source>
</evidence>
<comment type="function">
    <text evidence="7">Functions as a recycling factor of the spliceosome, a machinery that forms on each precursor-messenger RNA (pre-mRNA) and catalyzes the removal of introns. Chaperones the re-annealing of U4 and U6 snRNAs (small nuclear RNAs) released from previous rounds of splicing, an initial step in reforming the U4/U6-U5 tri-snRNP (small nuclear ribonucleoprotein) that can reassemble into another spliceosome complex; this step involves binding U6 and facilitating the unwinding of the U6 internal stem loop, followed by base-pairing of U6 to U4.</text>
</comment>
<evidence type="ECO:0000313" key="13">
    <source>
        <dbReference type="Proteomes" id="UP000315783"/>
    </source>
</evidence>
<dbReference type="PROSITE" id="PS50102">
    <property type="entry name" value="RRM"/>
    <property type="match status" value="4"/>
</dbReference>
<dbReference type="GO" id="GO:0005688">
    <property type="term" value="C:U6 snRNP"/>
    <property type="evidence" value="ECO:0007669"/>
    <property type="project" value="UniProtKB-ARBA"/>
</dbReference>
<feature type="compositionally biased region" description="Low complexity" evidence="10">
    <location>
        <begin position="1021"/>
        <end position="1037"/>
    </location>
</feature>
<comment type="caution">
    <text evidence="12">The sequence shown here is derived from an EMBL/GenBank/DDBJ whole genome shotgun (WGS) entry which is preliminary data.</text>
</comment>
<evidence type="ECO:0000256" key="9">
    <source>
        <dbReference type="PROSITE-ProRule" id="PRU00176"/>
    </source>
</evidence>
<keyword evidence="4 9" id="KW-0694">RNA-binding</keyword>
<dbReference type="PANTHER" id="PTHR10352">
    <property type="entry name" value="EUKARYOTIC TRANSLATION INITIATION FACTOR 3 SUBUNIT G"/>
    <property type="match status" value="1"/>
</dbReference>
<evidence type="ECO:0000256" key="8">
    <source>
        <dbReference type="ARBA" id="ARBA00093627"/>
    </source>
</evidence>
<dbReference type="STRING" id="43265.A0A545VSN2"/>
<reference evidence="12 13" key="1">
    <citation type="journal article" date="2019" name="Appl. Microbiol. Biotechnol.">
        <title>Genome sequence of Isaria javanica and comparative genome analysis insights into family S53 peptidase evolution in fungal entomopathogens.</title>
        <authorList>
            <person name="Lin R."/>
            <person name="Zhang X."/>
            <person name="Xin B."/>
            <person name="Zou M."/>
            <person name="Gao Y."/>
            <person name="Qin F."/>
            <person name="Hu Q."/>
            <person name="Xie B."/>
            <person name="Cheng X."/>
        </authorList>
    </citation>
    <scope>NUCLEOTIDE SEQUENCE [LARGE SCALE GENOMIC DNA]</scope>
    <source>
        <strain evidence="12 13">IJ1G</strain>
    </source>
</reference>
<dbReference type="OrthoDB" id="360390at2759"/>
<dbReference type="FunFam" id="3.30.70.330:FF:000365">
    <property type="entry name" value="U4/U6 snRNA-associated-splicing factor PRP24"/>
    <property type="match status" value="1"/>
</dbReference>
<feature type="domain" description="RRM" evidence="11">
    <location>
        <begin position="595"/>
        <end position="679"/>
    </location>
</feature>
<feature type="compositionally biased region" description="Polar residues" evidence="10">
    <location>
        <begin position="557"/>
        <end position="568"/>
    </location>
</feature>
<dbReference type="SUPFAM" id="SSF48452">
    <property type="entry name" value="TPR-like"/>
    <property type="match status" value="1"/>
</dbReference>
<comment type="subcellular location">
    <subcellularLocation>
        <location evidence="1">Nucleus</location>
    </subcellularLocation>
</comment>
<dbReference type="GO" id="GO:0006397">
    <property type="term" value="P:mRNA processing"/>
    <property type="evidence" value="ECO:0007669"/>
    <property type="project" value="UniProtKB-KW"/>
</dbReference>
<dbReference type="Gene3D" id="3.30.70.330">
    <property type="match status" value="4"/>
</dbReference>
<dbReference type="CDD" id="cd00590">
    <property type="entry name" value="RRM_SF"/>
    <property type="match status" value="1"/>
</dbReference>
<protein>
    <recommendedName>
        <fullName evidence="8">U4/U6 snRNA-associated-splicing factor PRP24</fullName>
    </recommendedName>
</protein>
<evidence type="ECO:0000256" key="7">
    <source>
        <dbReference type="ARBA" id="ARBA00093374"/>
    </source>
</evidence>
<evidence type="ECO:0000313" key="12">
    <source>
        <dbReference type="EMBL" id="TQV93894.1"/>
    </source>
</evidence>
<keyword evidence="5" id="KW-0508">mRNA splicing</keyword>
<dbReference type="EMBL" id="SPUK01000011">
    <property type="protein sequence ID" value="TQV93894.1"/>
    <property type="molecule type" value="Genomic_DNA"/>
</dbReference>
<keyword evidence="3" id="KW-0677">Repeat</keyword>
<feature type="domain" description="RRM" evidence="11">
    <location>
        <begin position="672"/>
        <end position="772"/>
    </location>
</feature>
<evidence type="ECO:0000256" key="4">
    <source>
        <dbReference type="ARBA" id="ARBA00022884"/>
    </source>
</evidence>
<keyword evidence="6" id="KW-0539">Nucleus</keyword>
<dbReference type="InterPro" id="IPR031766">
    <property type="entry name" value="RRM_occluded"/>
</dbReference>
<sequence length="1064" mass="120005">MTNPIGEDSWLAYLEEAARNAADLEQSVNVIESYKKATSAEPGSLRIWLAYCQYFSSLRGTSARGETGWPDEENAAGREIFLLEAELKLWQQAYNAIKFRVGDSHLLWNKWIDIEKDQVTYSERSEGVAKIAHEYKNRLATPHITWDETSQAFSSFLSQYDQSAWELSMKEVTSSAQTTKAIIAARDPFETRLNKSIMQGDLEVQRNIMLEYLEWETAQSWKDQQNPQLAADICSGLHDRALTGIFAFDEPTWYGYTSFISARPELHSKEKLFDAVRRAVQHCPSSGRLWARYILCAEECKFSFEEMDLIKKSAIEQGQLYSNGMESAIEMYQSWCGYVKRAAMSATDGEEVVEMADAAIKSCLENVRATGKKLYGKDFQGDPKLRLERIYVQFLAEVKDAVPDARAFWKKLANIQLYADTYEFWTWYYTWEMSIFWSDLQQNQGPSSIPSDRIPSLATEVLHKASLRRTIDWPEKVLELYQQHCNDYESAERLRKCLDGVYRAEKGVRKRREREKQEQEAAYAAYYSSAAPKAQVHAADCGQKPNKRKHDSLTNDHLSAQASTQSSAKRQKNTEDDVDIQSTTSLSGKRDRENSTIIVFNLPPDTTQSRVRQYFKDCGHVKNFTAFVKEENSNSITALVEFSTSSEAESALFRDQKYFGEHQIQVGSGHDLTVYVANYPPVADERYIRELFQDCGEILSIRWPSLKVNAHRRFCYVSFRDQAAAAKAVEKEGKLLDGKYKLLSKLSDPRQKKDREGAVAEGREVHVANLDRTVTESDIENIFSNYGRVTRVNIPRGFSGKPRSFCFLDFETKEQAEKAVSELNNTKFRHQILQVSLSKVSKVKTTTKTITSTAVDDGEDSSMENKAIRKRLDTTSAAEDISARTIALFGLPDTINDARVRKLVEPFGSIIRFVMQPMHGGAIIEFADVASAGKAALQLNSVEYEGYKLRTGSPDELRLAKAERGNGQPAAKPKDKQTARDVSGNGKPASNSDFRPAPTGIRRPVAVRSRSKPDLRFAPRSATSSSKAAASKDTSAAGERKSNADFKAMFLASGNKDEEKRSGS</sequence>
<dbReference type="Pfam" id="PF16842">
    <property type="entry name" value="RRM_occluded"/>
    <property type="match status" value="1"/>
</dbReference>
<feature type="region of interest" description="Disordered" evidence="10">
    <location>
        <begin position="557"/>
        <end position="590"/>
    </location>
</feature>
<dbReference type="Proteomes" id="UP000315783">
    <property type="component" value="Unassembled WGS sequence"/>
</dbReference>
<organism evidence="12 13">
    <name type="scientific">Cordyceps javanica</name>
    <dbReference type="NCBI Taxonomy" id="43265"/>
    <lineage>
        <taxon>Eukaryota</taxon>
        <taxon>Fungi</taxon>
        <taxon>Dikarya</taxon>
        <taxon>Ascomycota</taxon>
        <taxon>Pezizomycotina</taxon>
        <taxon>Sordariomycetes</taxon>
        <taxon>Hypocreomycetidae</taxon>
        <taxon>Hypocreales</taxon>
        <taxon>Cordycipitaceae</taxon>
        <taxon>Cordyceps</taxon>
    </lineage>
</organism>
<dbReference type="AlphaFoldDB" id="A0A545VSN2"/>
<dbReference type="GO" id="GO:0003723">
    <property type="term" value="F:RNA binding"/>
    <property type="evidence" value="ECO:0007669"/>
    <property type="project" value="UniProtKB-UniRule"/>
</dbReference>
<evidence type="ECO:0000256" key="3">
    <source>
        <dbReference type="ARBA" id="ARBA00022737"/>
    </source>
</evidence>
<feature type="region of interest" description="Disordered" evidence="10">
    <location>
        <begin position="963"/>
        <end position="1064"/>
    </location>
</feature>
<keyword evidence="13" id="KW-1185">Reference proteome</keyword>
<evidence type="ECO:0000256" key="6">
    <source>
        <dbReference type="ARBA" id="ARBA00023242"/>
    </source>
</evidence>
<keyword evidence="2" id="KW-0507">mRNA processing</keyword>
<dbReference type="SMART" id="SM00360">
    <property type="entry name" value="RRM"/>
    <property type="match status" value="4"/>
</dbReference>
<name>A0A545VSN2_9HYPO</name>
<dbReference type="InterPro" id="IPR035979">
    <property type="entry name" value="RBD_domain_sf"/>
</dbReference>
<feature type="domain" description="RRM" evidence="11">
    <location>
        <begin position="763"/>
        <end position="840"/>
    </location>
</feature>
<evidence type="ECO:0000259" key="11">
    <source>
        <dbReference type="PROSITE" id="PS50102"/>
    </source>
</evidence>
<evidence type="ECO:0000256" key="1">
    <source>
        <dbReference type="ARBA" id="ARBA00004123"/>
    </source>
</evidence>
<dbReference type="Pfam" id="PF00076">
    <property type="entry name" value="RRM_1"/>
    <property type="match status" value="3"/>
</dbReference>